<evidence type="ECO:0000256" key="8">
    <source>
        <dbReference type="ARBA" id="ARBA00022741"/>
    </source>
</evidence>
<keyword evidence="7" id="KW-0436">Ligase</keyword>
<evidence type="ECO:0000256" key="2">
    <source>
        <dbReference type="ARBA" id="ARBA00005085"/>
    </source>
</evidence>
<evidence type="ECO:0000256" key="6">
    <source>
        <dbReference type="ARBA" id="ARBA00015925"/>
    </source>
</evidence>
<dbReference type="CDD" id="cd16443">
    <property type="entry name" value="LplA"/>
    <property type="match status" value="1"/>
</dbReference>
<evidence type="ECO:0000256" key="9">
    <source>
        <dbReference type="ARBA" id="ARBA00022840"/>
    </source>
</evidence>
<dbReference type="GO" id="GO:0017118">
    <property type="term" value="F:lipoyltransferase activity"/>
    <property type="evidence" value="ECO:0007669"/>
    <property type="project" value="TreeGrafter"/>
</dbReference>
<dbReference type="RefSeq" id="XP_007392042.1">
    <property type="nucleotide sequence ID" value="XM_007391980.1"/>
</dbReference>
<protein>
    <recommendedName>
        <fullName evidence="6">Putative lipoate-protein ligase A</fullName>
        <ecNumber evidence="5">6.3.1.20</ecNumber>
    </recommendedName>
</protein>
<dbReference type="OrthoDB" id="201621at2759"/>
<dbReference type="Gene3D" id="3.30.390.50">
    <property type="entry name" value="CO dehydrogenase flavoprotein, C-terminal domain"/>
    <property type="match status" value="1"/>
</dbReference>
<gene>
    <name evidence="12" type="ORF">PHACADRAFT_137307</name>
</gene>
<dbReference type="SUPFAM" id="SSF82649">
    <property type="entry name" value="SufE/NifU"/>
    <property type="match status" value="1"/>
</dbReference>
<dbReference type="Pfam" id="PF10437">
    <property type="entry name" value="Lip_prot_lig_C"/>
    <property type="match status" value="1"/>
</dbReference>
<comment type="pathway">
    <text evidence="3">Protein modification; protein lipoylation via exogenous pathway; protein N(6)-(lipoyl)lysine from lipoate: step 1/2.</text>
</comment>
<dbReference type="UniPathway" id="UPA00537">
    <property type="reaction ID" value="UER00594"/>
</dbReference>
<evidence type="ECO:0000313" key="12">
    <source>
        <dbReference type="EMBL" id="EKM59482.1"/>
    </source>
</evidence>
<comment type="function">
    <text evidence="1">Catalyzes both the ATP-dependent activation of exogenously supplied lipoate to lipoyl-AMP and the transfer of the activated lipoyl onto the lipoyl domains of lipoate-dependent enzymes.</text>
</comment>
<dbReference type="GO" id="GO:0009249">
    <property type="term" value="P:protein lipoylation"/>
    <property type="evidence" value="ECO:0007669"/>
    <property type="project" value="InterPro"/>
</dbReference>
<dbReference type="GO" id="GO:0005524">
    <property type="term" value="F:ATP binding"/>
    <property type="evidence" value="ECO:0007669"/>
    <property type="project" value="UniProtKB-KW"/>
</dbReference>
<proteinExistence type="inferred from homology"/>
<evidence type="ECO:0000256" key="1">
    <source>
        <dbReference type="ARBA" id="ARBA00003253"/>
    </source>
</evidence>
<dbReference type="FunCoup" id="K5X9B6">
    <property type="interactions" value="245"/>
</dbReference>
<dbReference type="SUPFAM" id="SSF55681">
    <property type="entry name" value="Class II aaRS and biotin synthetases"/>
    <property type="match status" value="1"/>
</dbReference>
<comment type="pathway">
    <text evidence="2">Protein modification; protein lipoylation via exogenous pathway; protein N(6)-(lipoyl)lysine from lipoate: step 2/2.</text>
</comment>
<dbReference type="GO" id="GO:0016979">
    <property type="term" value="F:lipoate-protein ligase activity"/>
    <property type="evidence" value="ECO:0007669"/>
    <property type="project" value="UniProtKB-EC"/>
</dbReference>
<reference evidence="12 13" key="1">
    <citation type="journal article" date="2012" name="BMC Genomics">
        <title>Comparative genomics of the white-rot fungi, Phanerochaete carnosa and P. chrysosporium, to elucidate the genetic basis of the distinct wood types they colonize.</title>
        <authorList>
            <person name="Suzuki H."/>
            <person name="MacDonald J."/>
            <person name="Syed K."/>
            <person name="Salamov A."/>
            <person name="Hori C."/>
            <person name="Aerts A."/>
            <person name="Henrissat B."/>
            <person name="Wiebenga A."/>
            <person name="vanKuyk P.A."/>
            <person name="Barry K."/>
            <person name="Lindquist E."/>
            <person name="LaButti K."/>
            <person name="Lapidus A."/>
            <person name="Lucas S."/>
            <person name="Coutinho P."/>
            <person name="Gong Y."/>
            <person name="Samejima M."/>
            <person name="Mahadevan R."/>
            <person name="Abou-Zaid M."/>
            <person name="de Vries R.P."/>
            <person name="Igarashi K."/>
            <person name="Yadav J.S."/>
            <person name="Grigoriev I.V."/>
            <person name="Master E.R."/>
        </authorList>
    </citation>
    <scope>NUCLEOTIDE SEQUENCE [LARGE SCALE GENOMIC DNA]</scope>
    <source>
        <strain evidence="12 13">HHB-10118-sp</strain>
    </source>
</reference>
<keyword evidence="8" id="KW-0547">Nucleotide-binding</keyword>
<comment type="similarity">
    <text evidence="4">Belongs to the LplA family.</text>
</comment>
<organism evidence="12 13">
    <name type="scientific">Phanerochaete carnosa (strain HHB-10118-sp)</name>
    <name type="common">White-rot fungus</name>
    <name type="synonym">Peniophora carnosa</name>
    <dbReference type="NCBI Taxonomy" id="650164"/>
    <lineage>
        <taxon>Eukaryota</taxon>
        <taxon>Fungi</taxon>
        <taxon>Dikarya</taxon>
        <taxon>Basidiomycota</taxon>
        <taxon>Agaricomycotina</taxon>
        <taxon>Agaricomycetes</taxon>
        <taxon>Polyporales</taxon>
        <taxon>Phanerochaetaceae</taxon>
        <taxon>Phanerochaete</taxon>
    </lineage>
</organism>
<dbReference type="KEGG" id="pco:PHACADRAFT_137307"/>
<keyword evidence="9" id="KW-0067">ATP-binding</keyword>
<dbReference type="Pfam" id="PF21948">
    <property type="entry name" value="LplA-B_cat"/>
    <property type="match status" value="1"/>
</dbReference>
<dbReference type="EC" id="6.3.1.20" evidence="5"/>
<dbReference type="HOGENOM" id="CLU_022986_3_1_1"/>
<dbReference type="Gene3D" id="3.30.930.10">
    <property type="entry name" value="Bira Bifunctional Protein, Domain 2"/>
    <property type="match status" value="1"/>
</dbReference>
<dbReference type="Proteomes" id="UP000008370">
    <property type="component" value="Unassembled WGS sequence"/>
</dbReference>
<dbReference type="InParanoid" id="K5X9B6"/>
<dbReference type="InterPro" id="IPR045864">
    <property type="entry name" value="aa-tRNA-synth_II/BPL/LPL"/>
</dbReference>
<dbReference type="NCBIfam" id="TIGR00545">
    <property type="entry name" value="lipoyltrans"/>
    <property type="match status" value="1"/>
</dbReference>
<dbReference type="PANTHER" id="PTHR12561:SF3">
    <property type="entry name" value="LIPOYLTRANSFERASE 1, MITOCHONDRIAL"/>
    <property type="match status" value="1"/>
</dbReference>
<name>K5X9B6_PHACS</name>
<evidence type="ECO:0000313" key="13">
    <source>
        <dbReference type="Proteomes" id="UP000008370"/>
    </source>
</evidence>
<dbReference type="PANTHER" id="PTHR12561">
    <property type="entry name" value="LIPOATE-PROTEIN LIGASE"/>
    <property type="match status" value="1"/>
</dbReference>
<dbReference type="InterPro" id="IPR004143">
    <property type="entry name" value="BPL_LPL_catalytic"/>
</dbReference>
<evidence type="ECO:0000256" key="3">
    <source>
        <dbReference type="ARBA" id="ARBA00005124"/>
    </source>
</evidence>
<dbReference type="AlphaFoldDB" id="K5X9B6"/>
<evidence type="ECO:0000256" key="5">
    <source>
        <dbReference type="ARBA" id="ARBA00012367"/>
    </source>
</evidence>
<evidence type="ECO:0000256" key="7">
    <source>
        <dbReference type="ARBA" id="ARBA00022598"/>
    </source>
</evidence>
<accession>K5X9B6</accession>
<dbReference type="PROSITE" id="PS51733">
    <property type="entry name" value="BPL_LPL_CATALYTIC"/>
    <property type="match status" value="1"/>
</dbReference>
<evidence type="ECO:0000256" key="4">
    <source>
        <dbReference type="ARBA" id="ARBA00008242"/>
    </source>
</evidence>
<evidence type="ECO:0000256" key="10">
    <source>
        <dbReference type="ARBA" id="ARBA00048037"/>
    </source>
</evidence>
<comment type="catalytic activity">
    <reaction evidence="10">
        <text>L-lysyl-[lipoyl-carrier protein] + (R)-lipoate + ATP = N(6)-[(R)-lipoyl]-L-lysyl-[lipoyl-carrier protein] + AMP + diphosphate + H(+)</text>
        <dbReference type="Rhea" id="RHEA:49288"/>
        <dbReference type="Rhea" id="RHEA-COMP:10500"/>
        <dbReference type="Rhea" id="RHEA-COMP:10502"/>
        <dbReference type="ChEBI" id="CHEBI:15378"/>
        <dbReference type="ChEBI" id="CHEBI:29969"/>
        <dbReference type="ChEBI" id="CHEBI:30616"/>
        <dbReference type="ChEBI" id="CHEBI:33019"/>
        <dbReference type="ChEBI" id="CHEBI:83088"/>
        <dbReference type="ChEBI" id="CHEBI:83099"/>
        <dbReference type="ChEBI" id="CHEBI:456215"/>
        <dbReference type="EC" id="6.3.1.20"/>
    </reaction>
</comment>
<keyword evidence="13" id="KW-1185">Reference proteome</keyword>
<feature type="domain" description="BPL/LPL catalytic" evidence="11">
    <location>
        <begin position="57"/>
        <end position="253"/>
    </location>
</feature>
<dbReference type="InterPro" id="IPR004562">
    <property type="entry name" value="LipoylTrfase_LipoateP_Ligase"/>
</dbReference>
<dbReference type="GO" id="GO:0005739">
    <property type="term" value="C:mitochondrion"/>
    <property type="evidence" value="ECO:0007669"/>
    <property type="project" value="TreeGrafter"/>
</dbReference>
<dbReference type="GeneID" id="18908384"/>
<evidence type="ECO:0000259" key="11">
    <source>
        <dbReference type="PROSITE" id="PS51733"/>
    </source>
</evidence>
<dbReference type="InterPro" id="IPR019491">
    <property type="entry name" value="Lipoate_protein_ligase_C"/>
</dbReference>
<dbReference type="STRING" id="650164.K5X9B6"/>
<dbReference type="EMBL" id="JH930469">
    <property type="protein sequence ID" value="EKM59482.1"/>
    <property type="molecule type" value="Genomic_DNA"/>
</dbReference>
<sequence length="372" mass="42021">MSCFRYASRWETCLTGSRRLSACSAHTLSAERSIYVSKSTNPYFNLTFEDWLFRNKAPKDPLLLIYRDDPCVVIGRNQNPWKEVNLRAVESAGIPWIRRRSGGGTVYHDLGNTNFSIHLPRSAFDRNETGQVVLNAVRSLGVDAVLNDRNDICVGGDKILLSDILRLTFRYVSGSAYKIISNRAYHHGTMLISTRLSTLGDVLRVNKPTLETKGVASVRSPVRNLQQYNSEVTHEGFVQAIIDAFREHYSIQEEACVIEETEEAKAISYTRDGMAELPRWDWAFGQTPEFTYTIQMDFSWGAVTAKLRSKHGVILDCAIDSSNATSIESELKDLGTRLQGQKYAFVDESVLGLEGNEKKTEIWGWLRAEMSR</sequence>